<protein>
    <submittedName>
        <fullName evidence="1">Uncharacterized protein</fullName>
    </submittedName>
</protein>
<accession>A0ABV0JGK9</accession>
<proteinExistence type="predicted"/>
<organism evidence="1 2">
    <name type="scientific">Trichocoleus desertorum GB2-A4</name>
    <dbReference type="NCBI Taxonomy" id="2933944"/>
    <lineage>
        <taxon>Bacteria</taxon>
        <taxon>Bacillati</taxon>
        <taxon>Cyanobacteriota</taxon>
        <taxon>Cyanophyceae</taxon>
        <taxon>Leptolyngbyales</taxon>
        <taxon>Trichocoleusaceae</taxon>
        <taxon>Trichocoleus</taxon>
    </lineage>
</organism>
<dbReference type="EMBL" id="JAMPKM010000021">
    <property type="protein sequence ID" value="MEP0820161.1"/>
    <property type="molecule type" value="Genomic_DNA"/>
</dbReference>
<dbReference type="RefSeq" id="WP_190442169.1">
    <property type="nucleotide sequence ID" value="NZ_JAMPKM010000021.1"/>
</dbReference>
<sequence length="203" mass="23344">MLKSEIFASNQQFIDAWSYFTSTCPKGEVLEAYELVITWSGTDNFFINAIFLTKPVRDEAELETKIKVAVDYVKKRKQPWWMIVAEDSIPEFLSPQLDEVFARQGLVPLLRMTGMATEQLLPTRHHSKLNCVSVNNLEMRRAVADINAISYNLPPAPFREILELDQFWQETVFGTLGFVENQPVSTAITFLINDEAYFQTYTC</sequence>
<evidence type="ECO:0000313" key="1">
    <source>
        <dbReference type="EMBL" id="MEP0820161.1"/>
    </source>
</evidence>
<reference evidence="1 2" key="1">
    <citation type="submission" date="2022-04" db="EMBL/GenBank/DDBJ databases">
        <title>Positive selection, recombination, and allopatry shape intraspecific diversity of widespread and dominant cyanobacteria.</title>
        <authorList>
            <person name="Wei J."/>
            <person name="Shu W."/>
            <person name="Hu C."/>
        </authorList>
    </citation>
    <scope>NUCLEOTIDE SEQUENCE [LARGE SCALE GENOMIC DNA]</scope>
    <source>
        <strain evidence="1 2">GB2-A4</strain>
    </source>
</reference>
<dbReference type="Proteomes" id="UP001464891">
    <property type="component" value="Unassembled WGS sequence"/>
</dbReference>
<evidence type="ECO:0000313" key="2">
    <source>
        <dbReference type="Proteomes" id="UP001464891"/>
    </source>
</evidence>
<comment type="caution">
    <text evidence="1">The sequence shown here is derived from an EMBL/GenBank/DDBJ whole genome shotgun (WGS) entry which is preliminary data.</text>
</comment>
<name>A0ABV0JGK9_9CYAN</name>
<gene>
    <name evidence="1" type="ORF">NC998_23945</name>
</gene>
<keyword evidence="2" id="KW-1185">Reference proteome</keyword>